<dbReference type="InterPro" id="IPR001972">
    <property type="entry name" value="Stomatin_HflK_fam"/>
</dbReference>
<accession>A0ABT9IZE4</accession>
<evidence type="ECO:0000256" key="5">
    <source>
        <dbReference type="ARBA" id="ARBA00023136"/>
    </source>
</evidence>
<dbReference type="Pfam" id="PF01145">
    <property type="entry name" value="Band_7"/>
    <property type="match status" value="1"/>
</dbReference>
<feature type="domain" description="Band 7" evidence="7">
    <location>
        <begin position="41"/>
        <end position="218"/>
    </location>
</feature>
<keyword evidence="4 6" id="KW-1133">Transmembrane helix</keyword>
<proteinExistence type="inferred from homology"/>
<evidence type="ECO:0000256" key="4">
    <source>
        <dbReference type="ARBA" id="ARBA00022989"/>
    </source>
</evidence>
<keyword evidence="5 6" id="KW-0472">Membrane</keyword>
<protein>
    <recommendedName>
        <fullName evidence="6">Protein HflK</fullName>
    </recommendedName>
</protein>
<evidence type="ECO:0000256" key="3">
    <source>
        <dbReference type="ARBA" id="ARBA00022692"/>
    </source>
</evidence>
<organism evidence="8 9">
    <name type="scientific">Chengkuizengella axinellae</name>
    <dbReference type="NCBI Taxonomy" id="3064388"/>
    <lineage>
        <taxon>Bacteria</taxon>
        <taxon>Bacillati</taxon>
        <taxon>Bacillota</taxon>
        <taxon>Bacilli</taxon>
        <taxon>Bacillales</taxon>
        <taxon>Paenibacillaceae</taxon>
        <taxon>Chengkuizengella</taxon>
    </lineage>
</organism>
<dbReference type="SUPFAM" id="SSF117892">
    <property type="entry name" value="Band 7/SPFH domain"/>
    <property type="match status" value="1"/>
</dbReference>
<dbReference type="InterPro" id="IPR050710">
    <property type="entry name" value="Band7/mec-2_domain"/>
</dbReference>
<dbReference type="NCBIfam" id="TIGR01933">
    <property type="entry name" value="hflK"/>
    <property type="match status" value="1"/>
</dbReference>
<evidence type="ECO:0000313" key="9">
    <source>
        <dbReference type="Proteomes" id="UP001231941"/>
    </source>
</evidence>
<evidence type="ECO:0000259" key="7">
    <source>
        <dbReference type="SMART" id="SM00244"/>
    </source>
</evidence>
<comment type="similarity">
    <text evidence="2 6">Belongs to the band 7/mec-2 family. HflK subfamily.</text>
</comment>
<dbReference type="EMBL" id="JAVAMP010000004">
    <property type="protein sequence ID" value="MDP5274683.1"/>
    <property type="molecule type" value="Genomic_DNA"/>
</dbReference>
<dbReference type="GO" id="GO:0006508">
    <property type="term" value="P:proteolysis"/>
    <property type="evidence" value="ECO:0007669"/>
    <property type="project" value="UniProtKB-KW"/>
</dbReference>
<dbReference type="InterPro" id="IPR001107">
    <property type="entry name" value="Band_7"/>
</dbReference>
<evidence type="ECO:0000256" key="2">
    <source>
        <dbReference type="ARBA" id="ARBA00006971"/>
    </source>
</evidence>
<dbReference type="GO" id="GO:0008233">
    <property type="term" value="F:peptidase activity"/>
    <property type="evidence" value="ECO:0007669"/>
    <property type="project" value="UniProtKB-KW"/>
</dbReference>
<dbReference type="RefSeq" id="WP_305991992.1">
    <property type="nucleotide sequence ID" value="NZ_JAVAMP010000004.1"/>
</dbReference>
<evidence type="ECO:0000313" key="8">
    <source>
        <dbReference type="EMBL" id="MDP5274683.1"/>
    </source>
</evidence>
<dbReference type="PANTHER" id="PTHR43327">
    <property type="entry name" value="STOMATIN-LIKE PROTEIN 2, MITOCHONDRIAL"/>
    <property type="match status" value="1"/>
</dbReference>
<comment type="function">
    <text evidence="6">HflC and HflK could encode or regulate a protease.</text>
</comment>
<dbReference type="PANTHER" id="PTHR43327:SF2">
    <property type="entry name" value="MODULATOR OF FTSH PROTEASE HFLK"/>
    <property type="match status" value="1"/>
</dbReference>
<dbReference type="InterPro" id="IPR036013">
    <property type="entry name" value="Band_7/SPFH_dom_sf"/>
</dbReference>
<reference evidence="8 9" key="1">
    <citation type="submission" date="2023-08" db="EMBL/GenBank/DDBJ databases">
        <authorList>
            <person name="Park J.-S."/>
        </authorList>
    </citation>
    <scope>NUCLEOTIDE SEQUENCE [LARGE SCALE GENOMIC DNA]</scope>
    <source>
        <strain evidence="8 9">2205SS18-9</strain>
    </source>
</reference>
<keyword evidence="3 6" id="KW-0812">Transmembrane</keyword>
<keyword evidence="8" id="KW-0645">Protease</keyword>
<comment type="subcellular location">
    <subcellularLocation>
        <location evidence="1 6">Membrane</location>
    </subcellularLocation>
</comment>
<evidence type="ECO:0000256" key="1">
    <source>
        <dbReference type="ARBA" id="ARBA00004370"/>
    </source>
</evidence>
<keyword evidence="8" id="KW-0378">Hydrolase</keyword>
<evidence type="ECO:0000256" key="6">
    <source>
        <dbReference type="RuleBase" id="RU364113"/>
    </source>
</evidence>
<feature type="transmembrane region" description="Helical" evidence="6">
    <location>
        <begin position="26"/>
        <end position="46"/>
    </location>
</feature>
<dbReference type="CDD" id="cd03404">
    <property type="entry name" value="SPFH_HflK"/>
    <property type="match status" value="1"/>
</dbReference>
<comment type="caution">
    <text evidence="8">The sequence shown here is derived from an EMBL/GenBank/DDBJ whole genome shotgun (WGS) entry which is preliminary data.</text>
</comment>
<dbReference type="InterPro" id="IPR010201">
    <property type="entry name" value="HflK"/>
</dbReference>
<dbReference type="Gene3D" id="3.30.479.30">
    <property type="entry name" value="Band 7 domain"/>
    <property type="match status" value="1"/>
</dbReference>
<keyword evidence="9" id="KW-1185">Reference proteome</keyword>
<dbReference type="PRINTS" id="PR00721">
    <property type="entry name" value="STOMATIN"/>
</dbReference>
<dbReference type="Proteomes" id="UP001231941">
    <property type="component" value="Unassembled WGS sequence"/>
</dbReference>
<dbReference type="SMART" id="SM00244">
    <property type="entry name" value="PHB"/>
    <property type="match status" value="1"/>
</dbReference>
<gene>
    <name evidence="8" type="primary">hflK</name>
    <name evidence="8" type="ORF">Q5Y73_11225</name>
</gene>
<sequence length="338" mass="37470">MEVINGEGKTSNSQMPPLPPGTIRKAVIGLVLVLVVLAGITMFYTVEEQEHAAILTFGKYTDTVEESGLHFKAPYPIQQVIKLPAKKTQQIYIGYDVINGQTVAKEEEALMITGDENIVSADAVVEWRISNIRDYLYNIENPEEFLKNSAIASIRSVMGSTNLDFAITEGKTQIQTDVYQKLIDLQDVYATGIQVMDIKFQDIEPPEGEVQAAFKAVTDAREEKNTKINNAQEYMNDRLPKARGEAQALIENAEADKKSRVLNAQGDVEKFNAIHSEYVKNPVITENRLVIETLEKILPNSKIVITDDSGDTVKYLPLNELTNSNKSTTKSSQGGEGQ</sequence>
<name>A0ABT9IZE4_9BACL</name>
<comment type="subunit">
    <text evidence="6">HflC and HflK may interact to form a multimeric complex.</text>
</comment>